<dbReference type="Proteomes" id="UP000014136">
    <property type="component" value="Unassembled WGS sequence"/>
</dbReference>
<dbReference type="PIRSF" id="PIRSF021290">
    <property type="entry name" value="DUF1273"/>
    <property type="match status" value="1"/>
</dbReference>
<dbReference type="STRING" id="41997.RV16_GL000812"/>
<name>S0NX71_9ENTE</name>
<evidence type="ECO:0000313" key="2">
    <source>
        <dbReference type="EMBL" id="EOT29305.1"/>
    </source>
</evidence>
<accession>S0NX71</accession>
<dbReference type="HAMAP" id="MF_01575">
    <property type="entry name" value="UPF0398"/>
    <property type="match status" value="1"/>
</dbReference>
<dbReference type="RefSeq" id="WP_016175054.1">
    <property type="nucleotide sequence ID" value="NZ_KE136389.1"/>
</dbReference>
<dbReference type="SUPFAM" id="SSF102405">
    <property type="entry name" value="MCP/YpsA-like"/>
    <property type="match status" value="1"/>
</dbReference>
<keyword evidence="3" id="KW-1185">Reference proteome</keyword>
<reference evidence="2 3" key="1">
    <citation type="submission" date="2013-03" db="EMBL/GenBank/DDBJ databases">
        <title>The Genome Sequence of Enterococcus saccharolyticus ATCC_43076 (Illumina only assembly).</title>
        <authorList>
            <consortium name="The Broad Institute Genomics Platform"/>
            <consortium name="The Broad Institute Genome Sequencing Center for Infectious Disease"/>
            <person name="Earl A."/>
            <person name="Russ C."/>
            <person name="Gilmore M."/>
            <person name="Surin D."/>
            <person name="Walker B."/>
            <person name="Young S."/>
            <person name="Zeng Q."/>
            <person name="Gargeya S."/>
            <person name="Fitzgerald M."/>
            <person name="Haas B."/>
            <person name="Abouelleil A."/>
            <person name="Allen A.W."/>
            <person name="Alvarado L."/>
            <person name="Arachchi H.M."/>
            <person name="Berlin A.M."/>
            <person name="Chapman S.B."/>
            <person name="Gainer-Dewar J."/>
            <person name="Goldberg J."/>
            <person name="Griggs A."/>
            <person name="Gujja S."/>
            <person name="Hansen M."/>
            <person name="Howarth C."/>
            <person name="Imamovic A."/>
            <person name="Ireland A."/>
            <person name="Larimer J."/>
            <person name="McCowan C."/>
            <person name="Murphy C."/>
            <person name="Pearson M."/>
            <person name="Poon T.W."/>
            <person name="Priest M."/>
            <person name="Roberts A."/>
            <person name="Saif S."/>
            <person name="Shea T."/>
            <person name="Sisk P."/>
            <person name="Sykes S."/>
            <person name="Wortman J."/>
            <person name="Nusbaum C."/>
            <person name="Birren B."/>
        </authorList>
    </citation>
    <scope>NUCLEOTIDE SEQUENCE [LARGE SCALE GENOMIC DNA]</scope>
    <source>
        <strain evidence="2 3">ATCC 43076</strain>
    </source>
</reference>
<dbReference type="PATRIC" id="fig|1139996.3.peg.1237"/>
<dbReference type="Pfam" id="PF06908">
    <property type="entry name" value="YpsA"/>
    <property type="match status" value="1"/>
</dbReference>
<dbReference type="NCBIfam" id="NF010181">
    <property type="entry name" value="PRK13660.1"/>
    <property type="match status" value="1"/>
</dbReference>
<sequence length="181" mass="20849">MQTMVISGYRSFELGVFQEKDPKVKVIKKVLKITIQQYIEEGLEWILIGGNLGTEIWAGQVVLDLQKEYPELKLGIIFPFEDFGENWNEKNQQVLTELKIKANYVNAVSHVPYQNPGQLKNHSQFLLTHSGGLLVVYDDEYPGKTQFLLKEAQEHASKNDFIIHQITMDDLQNTFFEDDSV</sequence>
<dbReference type="PANTHER" id="PTHR38440:SF1">
    <property type="entry name" value="UPF0398 PROTEIN SPR0331"/>
    <property type="match status" value="1"/>
</dbReference>
<comment type="similarity">
    <text evidence="1">Belongs to the UPF0398 family.</text>
</comment>
<dbReference type="HOGENOM" id="CLU_105319_0_0_9"/>
<gene>
    <name evidence="2" type="ORF">OMQ_01257</name>
</gene>
<dbReference type="AlphaFoldDB" id="S0NX71"/>
<dbReference type="InterPro" id="IPR010697">
    <property type="entry name" value="YspA"/>
</dbReference>
<proteinExistence type="inferred from homology"/>
<evidence type="ECO:0000256" key="1">
    <source>
        <dbReference type="HAMAP-Rule" id="MF_01575"/>
    </source>
</evidence>
<protein>
    <recommendedName>
        <fullName evidence="1">UPF0398 protein OMQ_01257</fullName>
    </recommendedName>
</protein>
<comment type="caution">
    <text evidence="2">The sequence shown here is derived from an EMBL/GenBank/DDBJ whole genome shotgun (WGS) entry which is preliminary data.</text>
</comment>
<evidence type="ECO:0000313" key="3">
    <source>
        <dbReference type="Proteomes" id="UP000014136"/>
    </source>
</evidence>
<dbReference type="eggNOG" id="COG4474">
    <property type="taxonomic scope" value="Bacteria"/>
</dbReference>
<organism evidence="2 3">
    <name type="scientific">Enterococcus saccharolyticus subsp. saccharolyticus ATCC 43076</name>
    <dbReference type="NCBI Taxonomy" id="1139996"/>
    <lineage>
        <taxon>Bacteria</taxon>
        <taxon>Bacillati</taxon>
        <taxon>Bacillota</taxon>
        <taxon>Bacilli</taxon>
        <taxon>Lactobacillales</taxon>
        <taxon>Enterococcaceae</taxon>
        <taxon>Enterococcus</taxon>
    </lineage>
</organism>
<dbReference type="EMBL" id="AHYT01000004">
    <property type="protein sequence ID" value="EOT29305.1"/>
    <property type="molecule type" value="Genomic_DNA"/>
</dbReference>
<dbReference type="OrthoDB" id="2301957at2"/>
<dbReference type="PANTHER" id="PTHR38440">
    <property type="entry name" value="UPF0398 PROTEIN YPSA"/>
    <property type="match status" value="1"/>
</dbReference>
<dbReference type="Gene3D" id="3.40.50.450">
    <property type="match status" value="1"/>
</dbReference>